<gene>
    <name evidence="5" type="ORF">HD841_002355</name>
</gene>
<evidence type="ECO:0000259" key="4">
    <source>
        <dbReference type="PROSITE" id="PS51186"/>
    </source>
</evidence>
<dbReference type="SUPFAM" id="SSF55729">
    <property type="entry name" value="Acyl-CoA N-acyltransferases (Nat)"/>
    <property type="match status" value="1"/>
</dbReference>
<organism evidence="5 6">
    <name type="scientific">Sphingomonas melonis</name>
    <dbReference type="NCBI Taxonomy" id="152682"/>
    <lineage>
        <taxon>Bacteria</taxon>
        <taxon>Pseudomonadati</taxon>
        <taxon>Pseudomonadota</taxon>
        <taxon>Alphaproteobacteria</taxon>
        <taxon>Sphingomonadales</taxon>
        <taxon>Sphingomonadaceae</taxon>
        <taxon>Sphingomonas</taxon>
    </lineage>
</organism>
<dbReference type="AlphaFoldDB" id="A0A7Y9K152"/>
<sequence>MFARTKRLTLRPAWPEDAAALAQAIGHDVVTRMLLRVPHPYGPADADAFCALPRAHDEARFVIVAHDRGAPALIGGIGISDHEGCPNLGYWLTPSAWGRGYATEAGRAVVEMARHALPLRRLDAWHFADNPASGAVLRKLGFRATGRTTMRRSPARAEAAPTLGYELDLTDRCEAAMPIAA</sequence>
<keyword evidence="2" id="KW-0012">Acyltransferase</keyword>
<dbReference type="PROSITE" id="PS51186">
    <property type="entry name" value="GNAT"/>
    <property type="match status" value="1"/>
</dbReference>
<evidence type="ECO:0000256" key="3">
    <source>
        <dbReference type="ARBA" id="ARBA00038502"/>
    </source>
</evidence>
<keyword evidence="6" id="KW-1185">Reference proteome</keyword>
<evidence type="ECO:0000256" key="2">
    <source>
        <dbReference type="ARBA" id="ARBA00023315"/>
    </source>
</evidence>
<evidence type="ECO:0000256" key="1">
    <source>
        <dbReference type="ARBA" id="ARBA00022679"/>
    </source>
</evidence>
<reference evidence="5 6" key="1">
    <citation type="submission" date="2020-07" db="EMBL/GenBank/DDBJ databases">
        <authorList>
            <person name="Partida-Martinez L."/>
            <person name="Huntemann M."/>
            <person name="Clum A."/>
            <person name="Wang J."/>
            <person name="Palaniappan K."/>
            <person name="Ritter S."/>
            <person name="Chen I.-M."/>
            <person name="Stamatis D."/>
            <person name="Reddy T."/>
            <person name="O'Malley R."/>
            <person name="Daum C."/>
            <person name="Shapiro N."/>
            <person name="Ivanova N."/>
            <person name="Kyrpides N."/>
            <person name="Woyke T."/>
        </authorList>
    </citation>
    <scope>NUCLEOTIDE SEQUENCE [LARGE SCALE GENOMIC DNA]</scope>
    <source>
        <strain evidence="5 6">AS2.3</strain>
    </source>
</reference>
<accession>A0A7Y9K152</accession>
<reference evidence="5 6" key="2">
    <citation type="submission" date="2020-08" db="EMBL/GenBank/DDBJ databases">
        <title>The Agave Microbiome: Exploring the role of microbial communities in plant adaptations to desert environments.</title>
        <authorList>
            <person name="Partida-Martinez L.P."/>
        </authorList>
    </citation>
    <scope>NUCLEOTIDE SEQUENCE [LARGE SCALE GENOMIC DNA]</scope>
    <source>
        <strain evidence="5 6">AS2.3</strain>
    </source>
</reference>
<dbReference type="PANTHER" id="PTHR43792:SF8">
    <property type="entry name" value="[RIBOSOMAL PROTEIN US5]-ALANINE N-ACETYLTRANSFERASE"/>
    <property type="match status" value="1"/>
</dbReference>
<dbReference type="Pfam" id="PF13302">
    <property type="entry name" value="Acetyltransf_3"/>
    <property type="match status" value="1"/>
</dbReference>
<dbReference type="RefSeq" id="WP_257015460.1">
    <property type="nucleotide sequence ID" value="NZ_JACCBY010000003.1"/>
</dbReference>
<keyword evidence="1 5" id="KW-0808">Transferase</keyword>
<evidence type="ECO:0000313" key="5">
    <source>
        <dbReference type="EMBL" id="NYD90558.1"/>
    </source>
</evidence>
<dbReference type="PANTHER" id="PTHR43792">
    <property type="entry name" value="GNAT FAMILY, PUTATIVE (AFU_ORTHOLOGUE AFUA_3G00765)-RELATED-RELATED"/>
    <property type="match status" value="1"/>
</dbReference>
<protein>
    <submittedName>
        <fullName evidence="5">RimJ/RimL family protein N-acetyltransferase</fullName>
    </submittedName>
</protein>
<dbReference type="InterPro" id="IPR000182">
    <property type="entry name" value="GNAT_dom"/>
</dbReference>
<evidence type="ECO:0000313" key="6">
    <source>
        <dbReference type="Proteomes" id="UP000517753"/>
    </source>
</evidence>
<comment type="caution">
    <text evidence="5">The sequence shown here is derived from an EMBL/GenBank/DDBJ whole genome shotgun (WGS) entry which is preliminary data.</text>
</comment>
<dbReference type="InterPro" id="IPR016181">
    <property type="entry name" value="Acyl_CoA_acyltransferase"/>
</dbReference>
<comment type="similarity">
    <text evidence="3">Belongs to the acetyltransferase family. RimJ subfamily.</text>
</comment>
<dbReference type="Gene3D" id="3.40.630.30">
    <property type="match status" value="1"/>
</dbReference>
<dbReference type="GO" id="GO:0016747">
    <property type="term" value="F:acyltransferase activity, transferring groups other than amino-acyl groups"/>
    <property type="evidence" value="ECO:0007669"/>
    <property type="project" value="InterPro"/>
</dbReference>
<dbReference type="InterPro" id="IPR051531">
    <property type="entry name" value="N-acetyltransferase"/>
</dbReference>
<dbReference type="Proteomes" id="UP000517753">
    <property type="component" value="Unassembled WGS sequence"/>
</dbReference>
<name>A0A7Y9K152_9SPHN</name>
<proteinExistence type="inferred from homology"/>
<dbReference type="EMBL" id="JACCBY010000003">
    <property type="protein sequence ID" value="NYD90558.1"/>
    <property type="molecule type" value="Genomic_DNA"/>
</dbReference>
<feature type="domain" description="N-acetyltransferase" evidence="4">
    <location>
        <begin position="8"/>
        <end position="170"/>
    </location>
</feature>